<feature type="signal peptide" evidence="1">
    <location>
        <begin position="1"/>
        <end position="28"/>
    </location>
</feature>
<dbReference type="SUPFAM" id="SSF49373">
    <property type="entry name" value="Invasin/intimin cell-adhesion fragments"/>
    <property type="match status" value="6"/>
</dbReference>
<organism evidence="4 5">
    <name type="scientific">Paenibacillus campinasensis</name>
    <dbReference type="NCBI Taxonomy" id="66347"/>
    <lineage>
        <taxon>Bacteria</taxon>
        <taxon>Bacillati</taxon>
        <taxon>Bacillota</taxon>
        <taxon>Bacilli</taxon>
        <taxon>Bacillales</taxon>
        <taxon>Paenibacillaceae</taxon>
        <taxon>Paenibacillus</taxon>
    </lineage>
</organism>
<evidence type="ECO:0000256" key="1">
    <source>
        <dbReference type="SAM" id="SignalP"/>
    </source>
</evidence>
<feature type="domain" description="BIG2" evidence="2">
    <location>
        <begin position="548"/>
        <end position="628"/>
    </location>
</feature>
<protein>
    <recommendedName>
        <fullName evidence="2">BIG2 domain-containing protein</fullName>
    </recommendedName>
</protein>
<keyword evidence="6" id="KW-1185">Reference proteome</keyword>
<comment type="caution">
    <text evidence="4">The sequence shown here is derived from an EMBL/GenBank/DDBJ whole genome shotgun (WGS) entry which is preliminary data.</text>
</comment>
<keyword evidence="1" id="KW-0732">Signal</keyword>
<evidence type="ECO:0000313" key="5">
    <source>
        <dbReference type="Proteomes" id="UP000215596"/>
    </source>
</evidence>
<feature type="domain" description="BIG2" evidence="2">
    <location>
        <begin position="462"/>
        <end position="544"/>
    </location>
</feature>
<evidence type="ECO:0000259" key="2">
    <source>
        <dbReference type="SMART" id="SM00635"/>
    </source>
</evidence>
<feature type="chain" id="PRO_5033039397" description="BIG2 domain-containing protein" evidence="1">
    <location>
        <begin position="29"/>
        <end position="714"/>
    </location>
</feature>
<feature type="domain" description="BIG2" evidence="2">
    <location>
        <begin position="297"/>
        <end position="374"/>
    </location>
</feature>
<feature type="domain" description="BIG2" evidence="2">
    <location>
        <begin position="202"/>
        <end position="289"/>
    </location>
</feature>
<evidence type="ECO:0000313" key="4">
    <source>
        <dbReference type="EMBL" id="PAD75807.1"/>
    </source>
</evidence>
<dbReference type="Proteomes" id="UP000435177">
    <property type="component" value="Unassembled WGS sequence"/>
</dbReference>
<feature type="domain" description="BIG2" evidence="2">
    <location>
        <begin position="32"/>
        <end position="116"/>
    </location>
</feature>
<reference evidence="3 6" key="2">
    <citation type="submission" date="2019-11" db="EMBL/GenBank/DDBJ databases">
        <title>Draft genome sequences of five Paenibacillus species of dairy origin.</title>
        <authorList>
            <person name="Olajide A.M."/>
            <person name="Chen S."/>
            <person name="Lapointe G."/>
        </authorList>
    </citation>
    <scope>NUCLEOTIDE SEQUENCE [LARGE SCALE GENOMIC DNA]</scope>
    <source>
        <strain evidence="3 6">3CS1</strain>
    </source>
</reference>
<evidence type="ECO:0000313" key="6">
    <source>
        <dbReference type="Proteomes" id="UP000435177"/>
    </source>
</evidence>
<sequence>MSVNRKTTKLFLIVVMMLAMVFPTSVFAAAGDVTSIEFDTKESTIQLIVNENTKQLRVLANIEGSATKKDVTNDSTWTSSNTSIVRVESGLLTPLNKGTATITARYKGAVSTIDVNVSYLYDELKLDLPDKVEYKLGTEGLSVKALADGTNDVTSEARWTSSDSSVVKVDKGSLTLEGLGTATIKAEYKGLSASVTVKVVAPFKKLAIIPGDDQELLVGDAPVELKVYAKQSEADSGLGTDVTDEVKLVSSNSSVAVIEDGNKLKPVALGKATISVSHLGSHAQIDVYVRNPYEAIILDQTDFIKNPILFMNESVAIKTKVRNAATQSIEVNGEWTSSNPLAVTVNNGVVTARGTGTSTVKVSYMGISREFTVTVLPTVTSFETEETELELLKSQSQSYPKVTGTLLSEEKQDFTKSVTWTSSDDTIVSTEDGKIKGLESGEAVITGKIGTREVANIRVTVSEKVLVLLPEVESYQLVIGKTTELPSVTAVFEDGEEKDVTSLVKWSLSGSQAVIKDNTIKGLVKGSATLRGEYLNESLKIPVSVEQEVVKFVVEPQNIELNIKKSKSIKVTGYYSNGSTVTLSTKMNWVSSDTSVATVSRSSVRAVGEGTATLTGSYQGKELKVDVKVVPKLSKLTASEKKLSLKPGDIKTVTLTALYDTGLQTNVTSSAEWTTSKASVAKVTNGKIEVVGKGTARIKAKFDTKTVTITVTVK</sequence>
<dbReference type="AlphaFoldDB" id="A0A268ERQ4"/>
<accession>A0A268ERQ4</accession>
<feature type="domain" description="BIG2" evidence="2">
    <location>
        <begin position="378"/>
        <end position="459"/>
    </location>
</feature>
<dbReference type="EMBL" id="WOAA01000006">
    <property type="protein sequence ID" value="MUG66304.1"/>
    <property type="molecule type" value="Genomic_DNA"/>
</dbReference>
<reference evidence="4 5" key="1">
    <citation type="submission" date="2017-07" db="EMBL/GenBank/DDBJ databases">
        <title>Isolation and whole genome analysis of endospore-forming bacteria from heroin.</title>
        <authorList>
            <person name="Kalinowski J."/>
            <person name="Ahrens B."/>
            <person name="Al-Dilaimi A."/>
            <person name="Winkler A."/>
            <person name="Wibberg D."/>
            <person name="Schleenbecker U."/>
            <person name="Ruckert C."/>
            <person name="Wolfel R."/>
            <person name="Grass G."/>
        </authorList>
    </citation>
    <scope>NUCLEOTIDE SEQUENCE [LARGE SCALE GENOMIC DNA]</scope>
    <source>
        <strain evidence="4 5">7537-G1</strain>
    </source>
</reference>
<feature type="domain" description="BIG2" evidence="2">
    <location>
        <begin position="632"/>
        <end position="712"/>
    </location>
</feature>
<dbReference type="Proteomes" id="UP000215596">
    <property type="component" value="Unassembled WGS sequence"/>
</dbReference>
<dbReference type="SMART" id="SM00635">
    <property type="entry name" value="BID_2"/>
    <property type="match status" value="8"/>
</dbReference>
<feature type="domain" description="BIG2" evidence="2">
    <location>
        <begin position="120"/>
        <end position="198"/>
    </location>
</feature>
<name>A0A268ERQ4_9BACL</name>
<dbReference type="InterPro" id="IPR003343">
    <property type="entry name" value="Big_2"/>
</dbReference>
<gene>
    <name evidence="4" type="ORF">CHH67_14290</name>
    <name evidence="3" type="ORF">GNP94_09790</name>
</gene>
<dbReference type="InterPro" id="IPR008964">
    <property type="entry name" value="Invasin/intimin_cell_adhesion"/>
</dbReference>
<dbReference type="Gene3D" id="2.60.40.1080">
    <property type="match status" value="8"/>
</dbReference>
<dbReference type="RefSeq" id="WP_095265870.1">
    <property type="nucleotide sequence ID" value="NZ_NPBY01000044.1"/>
</dbReference>
<proteinExistence type="predicted"/>
<dbReference type="OrthoDB" id="503324at2"/>
<dbReference type="EMBL" id="NPBY01000044">
    <property type="protein sequence ID" value="PAD75807.1"/>
    <property type="molecule type" value="Genomic_DNA"/>
</dbReference>
<evidence type="ECO:0000313" key="3">
    <source>
        <dbReference type="EMBL" id="MUG66304.1"/>
    </source>
</evidence>